<dbReference type="CDD" id="cd24085">
    <property type="entry name" value="ASKHA_NBD_PanK-II_bac"/>
    <property type="match status" value="1"/>
</dbReference>
<dbReference type="Pfam" id="PF03630">
    <property type="entry name" value="Fumble"/>
    <property type="match status" value="1"/>
</dbReference>
<protein>
    <submittedName>
        <fullName evidence="4">Type II pantothenate kinase</fullName>
    </submittedName>
</protein>
<dbReference type="GO" id="GO:0004594">
    <property type="term" value="F:pantothenate kinase activity"/>
    <property type="evidence" value="ECO:0007669"/>
    <property type="project" value="TreeGrafter"/>
</dbReference>
<evidence type="ECO:0000256" key="1">
    <source>
        <dbReference type="ARBA" id="ARBA00022741"/>
    </source>
</evidence>
<dbReference type="STRING" id="28136.SAMN02745202_01415"/>
<dbReference type="InterPro" id="IPR043129">
    <property type="entry name" value="ATPase_NBD"/>
</dbReference>
<dbReference type="SUPFAM" id="SSF53067">
    <property type="entry name" value="Actin-like ATPase domain"/>
    <property type="match status" value="1"/>
</dbReference>
<dbReference type="EMBL" id="FUXK01000014">
    <property type="protein sequence ID" value="SJZ89869.1"/>
    <property type="molecule type" value="Genomic_DNA"/>
</dbReference>
<evidence type="ECO:0000313" key="5">
    <source>
        <dbReference type="Proteomes" id="UP000190065"/>
    </source>
</evidence>
<sequence length="288" mass="30567">MRNAKEHPHTGIVIGIDVGISTTKIVGINTEGTVLNPFRIRATDPITSLYGAFGKYLHNNGIQLGDVAQVMVTGVGAAYIDEDIYGLPTAKAQEFVADGLGARYESGLEKMIVVSMGTGTSLVKCDGDNIRHIGGTGIGGGTLQGLSRIMLKTDDIKQVAELAKSGDISKINLLIGDISAHPLPGLPMSATASLFSNAKTNASREDIAIGLIYMVLQAVGSSTILSSLESGIKDFVLIGNLTLLPQCREVYDAMEKLYNVRFHIPKHSEFCTAIGAALSYRNNSFATH</sequence>
<dbReference type="eggNOG" id="COG5146">
    <property type="taxonomic scope" value="Bacteria"/>
</dbReference>
<dbReference type="GO" id="GO:0005829">
    <property type="term" value="C:cytosol"/>
    <property type="evidence" value="ECO:0007669"/>
    <property type="project" value="TreeGrafter"/>
</dbReference>
<evidence type="ECO:0000256" key="2">
    <source>
        <dbReference type="ARBA" id="ARBA00022840"/>
    </source>
</evidence>
<dbReference type="RefSeq" id="WP_036902047.1">
    <property type="nucleotide sequence ID" value="NZ_FUXK01000014.1"/>
</dbReference>
<proteinExistence type="predicted"/>
<accession>A0A1T4PEG3</accession>
<evidence type="ECO:0000256" key="3">
    <source>
        <dbReference type="ARBA" id="ARBA00022993"/>
    </source>
</evidence>
<keyword evidence="3" id="KW-0173">Coenzyme A biosynthesis</keyword>
<name>A0A1T4PEG3_9BACT</name>
<organism evidence="4 5">
    <name type="scientific">Segatella oulorum</name>
    <dbReference type="NCBI Taxonomy" id="28136"/>
    <lineage>
        <taxon>Bacteria</taxon>
        <taxon>Pseudomonadati</taxon>
        <taxon>Bacteroidota</taxon>
        <taxon>Bacteroidia</taxon>
        <taxon>Bacteroidales</taxon>
        <taxon>Prevotellaceae</taxon>
        <taxon>Segatella</taxon>
    </lineage>
</organism>
<dbReference type="InterPro" id="IPR004567">
    <property type="entry name" value="Type_II_PanK"/>
</dbReference>
<dbReference type="PANTHER" id="PTHR12280">
    <property type="entry name" value="PANTOTHENATE KINASE"/>
    <property type="match status" value="1"/>
</dbReference>
<keyword evidence="1" id="KW-0547">Nucleotide-binding</keyword>
<dbReference type="Proteomes" id="UP000190065">
    <property type="component" value="Unassembled WGS sequence"/>
</dbReference>
<keyword evidence="2" id="KW-0067">ATP-binding</keyword>
<dbReference type="AlphaFoldDB" id="A0A1T4PEG3"/>
<gene>
    <name evidence="4" type="ORF">SAMN02745202_01415</name>
</gene>
<reference evidence="4 5" key="1">
    <citation type="submission" date="2017-02" db="EMBL/GenBank/DDBJ databases">
        <authorList>
            <person name="Peterson S.W."/>
        </authorList>
    </citation>
    <scope>NUCLEOTIDE SEQUENCE [LARGE SCALE GENOMIC DNA]</scope>
    <source>
        <strain evidence="4 5">ATCC 43324</strain>
    </source>
</reference>
<dbReference type="GO" id="GO:0005524">
    <property type="term" value="F:ATP binding"/>
    <property type="evidence" value="ECO:0007669"/>
    <property type="project" value="UniProtKB-KW"/>
</dbReference>
<dbReference type="NCBIfam" id="NF009842">
    <property type="entry name" value="PRK13317.1"/>
    <property type="match status" value="1"/>
</dbReference>
<keyword evidence="4" id="KW-0418">Kinase</keyword>
<dbReference type="GO" id="GO:0015937">
    <property type="term" value="P:coenzyme A biosynthetic process"/>
    <property type="evidence" value="ECO:0007669"/>
    <property type="project" value="UniProtKB-KW"/>
</dbReference>
<evidence type="ECO:0000313" key="4">
    <source>
        <dbReference type="EMBL" id="SJZ89869.1"/>
    </source>
</evidence>
<keyword evidence="4" id="KW-0808">Transferase</keyword>
<dbReference type="Gene3D" id="3.30.420.40">
    <property type="match status" value="1"/>
</dbReference>
<dbReference type="PANTHER" id="PTHR12280:SF20">
    <property type="entry name" value="4'-PHOSPHOPANTETHEINE PHOSPHATASE"/>
    <property type="match status" value="1"/>
</dbReference>